<name>A0A1V9XBL8_9ACAR</name>
<protein>
    <submittedName>
        <fullName evidence="1">Uncharacterized protein</fullName>
    </submittedName>
</protein>
<evidence type="ECO:0000313" key="1">
    <source>
        <dbReference type="EMBL" id="OQR70917.1"/>
    </source>
</evidence>
<keyword evidence="2" id="KW-1185">Reference proteome</keyword>
<dbReference type="EMBL" id="MNPL01015775">
    <property type="protein sequence ID" value="OQR70917.1"/>
    <property type="molecule type" value="Genomic_DNA"/>
</dbReference>
<evidence type="ECO:0000313" key="2">
    <source>
        <dbReference type="Proteomes" id="UP000192247"/>
    </source>
</evidence>
<dbReference type="InParanoid" id="A0A1V9XBL8"/>
<dbReference type="Proteomes" id="UP000192247">
    <property type="component" value="Unassembled WGS sequence"/>
</dbReference>
<accession>A0A1V9XBL8</accession>
<dbReference type="AlphaFoldDB" id="A0A1V9XBL8"/>
<gene>
    <name evidence="1" type="ORF">BIW11_11318</name>
</gene>
<sequence length="56" mass="6713">MLMWRKYYARTGGRADRRIALLRTDQQHRHRHSLRPLRGTSFSSQSATFIKYSCRS</sequence>
<proteinExistence type="predicted"/>
<comment type="caution">
    <text evidence="1">The sequence shown here is derived from an EMBL/GenBank/DDBJ whole genome shotgun (WGS) entry which is preliminary data.</text>
</comment>
<organism evidence="1 2">
    <name type="scientific">Tropilaelaps mercedesae</name>
    <dbReference type="NCBI Taxonomy" id="418985"/>
    <lineage>
        <taxon>Eukaryota</taxon>
        <taxon>Metazoa</taxon>
        <taxon>Ecdysozoa</taxon>
        <taxon>Arthropoda</taxon>
        <taxon>Chelicerata</taxon>
        <taxon>Arachnida</taxon>
        <taxon>Acari</taxon>
        <taxon>Parasitiformes</taxon>
        <taxon>Mesostigmata</taxon>
        <taxon>Gamasina</taxon>
        <taxon>Dermanyssoidea</taxon>
        <taxon>Laelapidae</taxon>
        <taxon>Tropilaelaps</taxon>
    </lineage>
</organism>
<reference evidence="1 2" key="1">
    <citation type="journal article" date="2017" name="Gigascience">
        <title>Draft genome of the honey bee ectoparasitic mite, Tropilaelaps mercedesae, is shaped by the parasitic life history.</title>
        <authorList>
            <person name="Dong X."/>
            <person name="Armstrong S.D."/>
            <person name="Xia D."/>
            <person name="Makepeace B.L."/>
            <person name="Darby A.C."/>
            <person name="Kadowaki T."/>
        </authorList>
    </citation>
    <scope>NUCLEOTIDE SEQUENCE [LARGE SCALE GENOMIC DNA]</scope>
    <source>
        <strain evidence="1">Wuxi-XJTLU</strain>
    </source>
</reference>